<protein>
    <submittedName>
        <fullName evidence="1">Uncharacterized protein</fullName>
    </submittedName>
</protein>
<gene>
    <name evidence="1" type="ORF">H4Rhizo45267_000004</name>
</gene>
<evidence type="ECO:0000313" key="1">
    <source>
        <dbReference type="EMBL" id="QDH89343.1"/>
    </source>
</evidence>
<accession>A0A514D6U0</accession>
<dbReference type="EMBL" id="MN034766">
    <property type="protein sequence ID" value="QDH89343.1"/>
    <property type="molecule type" value="Genomic_RNA"/>
</dbReference>
<name>A0A514D6U0_9VIRU</name>
<sequence>MVGISSYHREKPPPFAAWHFWAKDEDYWLYGKTVTPRVDTRAGTITFRF</sequence>
<reference evidence="1" key="1">
    <citation type="submission" date="2019-05" db="EMBL/GenBank/DDBJ databases">
        <title>Metatranscriptomic reconstruction reveals RNA viruses with the potential to shape carbon cycling in soil.</title>
        <authorList>
            <person name="Starr E.P."/>
            <person name="Nuccio E."/>
            <person name="Pett-Ridge J."/>
            <person name="Banfield J.F."/>
            <person name="Firestone M.K."/>
        </authorList>
    </citation>
    <scope>NUCLEOTIDE SEQUENCE</scope>
    <source>
        <strain evidence="1">H4_Rhizo_45_scaffold_267</strain>
    </source>
</reference>
<organism evidence="1">
    <name type="scientific">Leviviridae sp</name>
    <dbReference type="NCBI Taxonomy" id="2027243"/>
    <lineage>
        <taxon>Viruses</taxon>
        <taxon>Riboviria</taxon>
        <taxon>Orthornavirae</taxon>
        <taxon>Lenarviricota</taxon>
        <taxon>Leviviricetes</taxon>
        <taxon>Norzivirales</taxon>
        <taxon>Fiersviridae</taxon>
    </lineage>
</organism>
<proteinExistence type="predicted"/>